<reference evidence="7 8" key="1">
    <citation type="submission" date="2024-09" db="EMBL/GenBank/DDBJ databases">
        <title>Genome sequencing and assembly of Phytophthora oleae, isolate VK10A, causative agent of rot of olive drupes.</title>
        <authorList>
            <person name="Conti Taguali S."/>
            <person name="Riolo M."/>
            <person name="La Spada F."/>
            <person name="Cacciola S.O."/>
            <person name="Dionisio G."/>
        </authorList>
    </citation>
    <scope>NUCLEOTIDE SEQUENCE [LARGE SCALE GENOMIC DNA]</scope>
    <source>
        <strain evidence="7 8">VK10A</strain>
    </source>
</reference>
<dbReference type="GO" id="GO:0032259">
    <property type="term" value="P:methylation"/>
    <property type="evidence" value="ECO:0007669"/>
    <property type="project" value="UniProtKB-KW"/>
</dbReference>
<dbReference type="GO" id="GO:0006584">
    <property type="term" value="P:catecholamine metabolic process"/>
    <property type="evidence" value="ECO:0007669"/>
    <property type="project" value="UniProtKB-KW"/>
</dbReference>
<organism evidence="7 8">
    <name type="scientific">Phytophthora oleae</name>
    <dbReference type="NCBI Taxonomy" id="2107226"/>
    <lineage>
        <taxon>Eukaryota</taxon>
        <taxon>Sar</taxon>
        <taxon>Stramenopiles</taxon>
        <taxon>Oomycota</taxon>
        <taxon>Peronosporomycetes</taxon>
        <taxon>Peronosporales</taxon>
        <taxon>Peronosporaceae</taxon>
        <taxon>Phytophthora</taxon>
    </lineage>
</organism>
<proteinExistence type="inferred from homology"/>
<dbReference type="Proteomes" id="UP001632037">
    <property type="component" value="Unassembled WGS sequence"/>
</dbReference>
<keyword evidence="5" id="KW-0128">Catecholamine metabolism</keyword>
<evidence type="ECO:0000313" key="8">
    <source>
        <dbReference type="Proteomes" id="UP001632037"/>
    </source>
</evidence>
<keyword evidence="4" id="KW-0949">S-adenosyl-L-methionine</keyword>
<evidence type="ECO:0000313" key="7">
    <source>
        <dbReference type="EMBL" id="KAL3657957.1"/>
    </source>
</evidence>
<keyword evidence="8" id="KW-1185">Reference proteome</keyword>
<accession>A0ABD3EUH8</accession>
<dbReference type="PROSITE" id="PS51682">
    <property type="entry name" value="SAM_OMT_I"/>
    <property type="match status" value="1"/>
</dbReference>
<evidence type="ECO:0000256" key="5">
    <source>
        <dbReference type="ARBA" id="ARBA00022939"/>
    </source>
</evidence>
<evidence type="ECO:0000256" key="4">
    <source>
        <dbReference type="ARBA" id="ARBA00022691"/>
    </source>
</evidence>
<dbReference type="PANTHER" id="PTHR43836:SF2">
    <property type="entry name" value="CATECHOL O-METHYLTRANSFERASE 1-RELATED"/>
    <property type="match status" value="1"/>
</dbReference>
<gene>
    <name evidence="7" type="ORF">V7S43_017162</name>
</gene>
<dbReference type="Gene3D" id="3.40.50.150">
    <property type="entry name" value="Vaccinia Virus protein VP39"/>
    <property type="match status" value="1"/>
</dbReference>
<dbReference type="InterPro" id="IPR002935">
    <property type="entry name" value="SAM_O-MeTrfase"/>
</dbReference>
<dbReference type="InterPro" id="IPR029063">
    <property type="entry name" value="SAM-dependent_MTases_sf"/>
</dbReference>
<evidence type="ECO:0000256" key="3">
    <source>
        <dbReference type="ARBA" id="ARBA00022679"/>
    </source>
</evidence>
<evidence type="ECO:0000256" key="6">
    <source>
        <dbReference type="ARBA" id="ARBA00023453"/>
    </source>
</evidence>
<keyword evidence="3" id="KW-0808">Transferase</keyword>
<dbReference type="EC" id="2.1.1.6" evidence="1"/>
<name>A0ABD3EUH8_9STRA</name>
<dbReference type="EMBL" id="JBIMZQ010000059">
    <property type="protein sequence ID" value="KAL3657957.1"/>
    <property type="molecule type" value="Genomic_DNA"/>
</dbReference>
<dbReference type="AlphaFoldDB" id="A0ABD3EUH8"/>
<dbReference type="GO" id="GO:0016206">
    <property type="term" value="F:catechol O-methyltransferase activity"/>
    <property type="evidence" value="ECO:0007669"/>
    <property type="project" value="UniProtKB-EC"/>
</dbReference>
<protein>
    <recommendedName>
        <fullName evidence="1">catechol O-methyltransferase</fullName>
        <ecNumber evidence="1">2.1.1.6</ecNumber>
    </recommendedName>
</protein>
<keyword evidence="2" id="KW-0489">Methyltransferase</keyword>
<evidence type="ECO:0000256" key="2">
    <source>
        <dbReference type="ARBA" id="ARBA00022603"/>
    </source>
</evidence>
<dbReference type="PANTHER" id="PTHR43836">
    <property type="entry name" value="CATECHOL O-METHYLTRANSFERASE 1-RELATED"/>
    <property type="match status" value="1"/>
</dbReference>
<dbReference type="SUPFAM" id="SSF53335">
    <property type="entry name" value="S-adenosyl-L-methionine-dependent methyltransferases"/>
    <property type="match status" value="1"/>
</dbReference>
<comment type="caution">
    <text evidence="7">The sequence shown here is derived from an EMBL/GenBank/DDBJ whole genome shotgun (WGS) entry which is preliminary data.</text>
</comment>
<sequence>MPARVATTKPGPPAPGQLEIIDEEYLAFVHENATQGDPKSVLEAIDTFGYDHHWMMSVGDVKGELVDREIAKIKPKILVELGGLFRLQRRTIRQSDARTVGPIRPRLLDFEISPAFAATATKMVEFAGLSTFVTIFVGTFQDTHVKLQALGVDHVDVFFLDHDKKCYKSDLQLIEVSGLLHPGSVAMADNVVVARITDYLDYVRGHAKFKSVTYDSYLEYSDIKDALEVSTYVG</sequence>
<evidence type="ECO:0000256" key="1">
    <source>
        <dbReference type="ARBA" id="ARBA00012880"/>
    </source>
</evidence>
<comment type="similarity">
    <text evidence="6">Belongs to the class I-like SAM-binding methyltransferase superfamily. Cation-dependent O-methyltransferase family.</text>
</comment>